<comment type="caution">
    <text evidence="1">The sequence shown here is derived from an EMBL/GenBank/DDBJ whole genome shotgun (WGS) entry which is preliminary data.</text>
</comment>
<dbReference type="Proteomes" id="UP001458880">
    <property type="component" value="Unassembled WGS sequence"/>
</dbReference>
<keyword evidence="2" id="KW-1185">Reference proteome</keyword>
<name>A0AAW1N857_POPJA</name>
<accession>A0AAW1N857</accession>
<evidence type="ECO:0000313" key="1">
    <source>
        <dbReference type="EMBL" id="KAK9754479.1"/>
    </source>
</evidence>
<sequence>MKNDNFKLVSLKDNITNGCHILQFADEFVLFSKHEDLSVAVMGARTLNLALIKFSNWCDDHNLEVRPLSWSDF</sequence>
<evidence type="ECO:0000313" key="2">
    <source>
        <dbReference type="Proteomes" id="UP001458880"/>
    </source>
</evidence>
<proteinExistence type="predicted"/>
<dbReference type="AlphaFoldDB" id="A0AAW1N857"/>
<reference evidence="1" key="1">
    <citation type="submission" date="2023-05" db="EMBL/GenBank/DDBJ databases">
        <authorList>
            <person name="Nardi F."/>
            <person name="Carapelli A."/>
            <person name="Cucini C."/>
        </authorList>
    </citation>
    <scope>NUCLEOTIDE SEQUENCE</scope>
    <source>
        <strain evidence="1">DMR45628</strain>
        <tissue evidence="1">Testes</tissue>
    </source>
</reference>
<dbReference type="EMBL" id="JASPKY010000007">
    <property type="protein sequence ID" value="KAK9754480.1"/>
    <property type="molecule type" value="Genomic_DNA"/>
</dbReference>
<gene>
    <name evidence="1" type="ORF">QE152_g1207</name>
</gene>
<protein>
    <recommendedName>
        <fullName evidence="3">Reverse transcriptase domain-containing protein</fullName>
    </recommendedName>
</protein>
<organism evidence="1 2">
    <name type="scientific">Popillia japonica</name>
    <name type="common">Japanese beetle</name>
    <dbReference type="NCBI Taxonomy" id="7064"/>
    <lineage>
        <taxon>Eukaryota</taxon>
        <taxon>Metazoa</taxon>
        <taxon>Ecdysozoa</taxon>
        <taxon>Arthropoda</taxon>
        <taxon>Hexapoda</taxon>
        <taxon>Insecta</taxon>
        <taxon>Pterygota</taxon>
        <taxon>Neoptera</taxon>
        <taxon>Endopterygota</taxon>
        <taxon>Coleoptera</taxon>
        <taxon>Polyphaga</taxon>
        <taxon>Scarabaeiformia</taxon>
        <taxon>Scarabaeidae</taxon>
        <taxon>Rutelinae</taxon>
        <taxon>Popillia</taxon>
    </lineage>
</organism>
<reference evidence="1 2" key="2">
    <citation type="journal article" date="2024" name="BMC Genomics">
        <title>De novo assembly and annotation of Popillia japonica's genome with initial clues to its potential as an invasive pest.</title>
        <authorList>
            <person name="Cucini C."/>
            <person name="Boschi S."/>
            <person name="Funari R."/>
            <person name="Cardaioli E."/>
            <person name="Iannotti N."/>
            <person name="Marturano G."/>
            <person name="Paoli F."/>
            <person name="Bruttini M."/>
            <person name="Carapelli A."/>
            <person name="Frati F."/>
            <person name="Nardi F."/>
        </authorList>
    </citation>
    <scope>NUCLEOTIDE SEQUENCE [LARGE SCALE GENOMIC DNA]</scope>
    <source>
        <strain evidence="1">DMR45628</strain>
    </source>
</reference>
<dbReference type="EMBL" id="JASPKY010000007">
    <property type="protein sequence ID" value="KAK9754479.1"/>
    <property type="molecule type" value="Genomic_DNA"/>
</dbReference>
<evidence type="ECO:0008006" key="3">
    <source>
        <dbReference type="Google" id="ProtNLM"/>
    </source>
</evidence>